<reference evidence="2 3" key="1">
    <citation type="journal article" date="2018" name="Mol. Biol. Evol.">
        <title>Broad Genomic Sampling Reveals a Smut Pathogenic Ancestry of the Fungal Clade Ustilaginomycotina.</title>
        <authorList>
            <person name="Kijpornyongpan T."/>
            <person name="Mondo S.J."/>
            <person name="Barry K."/>
            <person name="Sandor L."/>
            <person name="Lee J."/>
            <person name="Lipzen A."/>
            <person name="Pangilinan J."/>
            <person name="LaButti K."/>
            <person name="Hainaut M."/>
            <person name="Henrissat B."/>
            <person name="Grigoriev I.V."/>
            <person name="Spatafora J.W."/>
            <person name="Aime M.C."/>
        </authorList>
    </citation>
    <scope>NUCLEOTIDE SEQUENCE [LARGE SCALE GENOMIC DNA]</scope>
    <source>
        <strain evidence="2 3">MCA 3882</strain>
    </source>
</reference>
<dbReference type="InParanoid" id="A0A316VEQ1"/>
<keyword evidence="3" id="KW-1185">Reference proteome</keyword>
<evidence type="ECO:0000313" key="2">
    <source>
        <dbReference type="EMBL" id="PWN36099.1"/>
    </source>
</evidence>
<dbReference type="GO" id="GO:0000445">
    <property type="term" value="C:THO complex part of transcription export complex"/>
    <property type="evidence" value="ECO:0007669"/>
    <property type="project" value="TreeGrafter"/>
</dbReference>
<dbReference type="PANTHER" id="PTHR13265:SF0">
    <property type="entry name" value="HPR1"/>
    <property type="match status" value="1"/>
</dbReference>
<sequence>MAINSAEVALQSIRTGILTNFERQSELLISTRKDHSHSDDLLPPDLVVDVLAEGTSNIKAYIEGEIGKQAEGSQDAIRDIVKRDLLSVECKRFIFEVLSTLSTLDEDEVRHGIRRLFDRFDIVLNLDIEDVIEPTLMMSIHEDILERLPIESCSLHFTYIESRKDLLTKGLLPTKGKGLTLLRICNELLRRLSKPIRQHTVFAGRVLSLLSSVLPSGERSGVNFRGDFNVDNKTTIDDQSKEERKAAEAKAQREADEILAQSHSDPRFYAMFWSAQKWFANPTLLFHALTADQAAEEDDIVLPRNVKDPAPEGSKGPVKNFRIVTRAILNVFAAVGRIEKELSGKSIIEERKRVLDQATADAAQAPDAGHNVSVRQSKKEDAVDPANDDGFFPKYLTGQNLFEYEIRDASFRRHILVQFLILLQFMLGFTTQNKEKMEKYKNKPLLNMLNSSNFTLDETDERWIHEIWKDIISTLNSIPPNGKAYSDAIVLVLTREVNWLRWKAEDCRPIDRASLTKEELQAYTKAFKTFSQPLRPYPHSVGTAALSRLWEDGVSKPEPQIRKMENAEGFEVEVKTDGLDELEMGPRIPSLEQYASQIAQNEQKAKRRREDLGYEQPLHYVLSVSVPAEQRKKEGERIIKEENDSTLADLEQRRSVLAWRAMRMARTTNLGSLGKMRCEMPDGSTTIGPRVDDVTRLMQAISDKENGIPALPTPAPKKEEDETMKVDEKAEQSAEQTVENVAAAEGEEKANEAEGEEKAKEEEGEEATADSPEYEPEENATFPLEGETSLEVTATETADTAMKGEETPKAAVDDQEQASDAQEQDTNTGEQEGEDTKMEE</sequence>
<dbReference type="PANTHER" id="PTHR13265">
    <property type="entry name" value="THO COMPLEX SUBUNIT 1"/>
    <property type="match status" value="1"/>
</dbReference>
<evidence type="ECO:0000313" key="3">
    <source>
        <dbReference type="Proteomes" id="UP000245771"/>
    </source>
</evidence>
<dbReference type="GeneID" id="37018246"/>
<dbReference type="OrthoDB" id="9402762at2759"/>
<dbReference type="EMBL" id="KZ819603">
    <property type="protein sequence ID" value="PWN36099.1"/>
    <property type="molecule type" value="Genomic_DNA"/>
</dbReference>
<dbReference type="AlphaFoldDB" id="A0A316VEQ1"/>
<dbReference type="FunCoup" id="A0A316VEQ1">
    <property type="interactions" value="548"/>
</dbReference>
<dbReference type="RefSeq" id="XP_025356401.1">
    <property type="nucleotide sequence ID" value="XM_025496465.1"/>
</dbReference>
<evidence type="ECO:0000256" key="1">
    <source>
        <dbReference type="SAM" id="MobiDB-lite"/>
    </source>
</evidence>
<dbReference type="STRING" id="1280837.A0A316VEQ1"/>
<proteinExistence type="predicted"/>
<feature type="compositionally biased region" description="Basic and acidic residues" evidence="1">
    <location>
        <begin position="746"/>
        <end position="761"/>
    </location>
</feature>
<feature type="compositionally biased region" description="Basic and acidic residues" evidence="1">
    <location>
        <begin position="716"/>
        <end position="732"/>
    </location>
</feature>
<protein>
    <recommendedName>
        <fullName evidence="4">THO complex subunit 1 transcription elongation factor</fullName>
    </recommendedName>
</protein>
<feature type="region of interest" description="Disordered" evidence="1">
    <location>
        <begin position="360"/>
        <end position="383"/>
    </location>
</feature>
<feature type="region of interest" description="Disordered" evidence="1">
    <location>
        <begin position="233"/>
        <end position="254"/>
    </location>
</feature>
<dbReference type="Pfam" id="PF11957">
    <property type="entry name" value="efThoc1"/>
    <property type="match status" value="1"/>
</dbReference>
<dbReference type="InterPro" id="IPR021861">
    <property type="entry name" value="THO_THOC1"/>
</dbReference>
<name>A0A316VEQ1_9BASI</name>
<dbReference type="Proteomes" id="UP000245771">
    <property type="component" value="Unassembled WGS sequence"/>
</dbReference>
<organism evidence="2 3">
    <name type="scientific">Meira miltonrushii</name>
    <dbReference type="NCBI Taxonomy" id="1280837"/>
    <lineage>
        <taxon>Eukaryota</taxon>
        <taxon>Fungi</taxon>
        <taxon>Dikarya</taxon>
        <taxon>Basidiomycota</taxon>
        <taxon>Ustilaginomycotina</taxon>
        <taxon>Exobasidiomycetes</taxon>
        <taxon>Exobasidiales</taxon>
        <taxon>Brachybasidiaceae</taxon>
        <taxon>Meira</taxon>
    </lineage>
</organism>
<feature type="compositionally biased region" description="Acidic residues" evidence="1">
    <location>
        <begin position="762"/>
        <end position="778"/>
    </location>
</feature>
<feature type="compositionally biased region" description="Basic and acidic residues" evidence="1">
    <location>
        <begin position="802"/>
        <end position="812"/>
    </location>
</feature>
<evidence type="ECO:0008006" key="4">
    <source>
        <dbReference type="Google" id="ProtNLM"/>
    </source>
</evidence>
<feature type="region of interest" description="Disordered" evidence="1">
    <location>
        <begin position="701"/>
        <end position="840"/>
    </location>
</feature>
<dbReference type="GO" id="GO:0006406">
    <property type="term" value="P:mRNA export from nucleus"/>
    <property type="evidence" value="ECO:0007669"/>
    <property type="project" value="TreeGrafter"/>
</dbReference>
<gene>
    <name evidence="2" type="ORF">FA14DRAFT_121455</name>
</gene>
<accession>A0A316VEQ1</accession>